<feature type="transmembrane region" description="Helical" evidence="1">
    <location>
        <begin position="69"/>
        <end position="89"/>
    </location>
</feature>
<feature type="domain" description="DUF1616" evidence="2">
    <location>
        <begin position="14"/>
        <end position="289"/>
    </location>
</feature>
<evidence type="ECO:0000259" key="2">
    <source>
        <dbReference type="Pfam" id="PF07760"/>
    </source>
</evidence>
<dbReference type="Pfam" id="PF07760">
    <property type="entry name" value="DUF1616"/>
    <property type="match status" value="1"/>
</dbReference>
<organism evidence="3 4">
    <name type="scientific">Methanolobus halotolerans</name>
    <dbReference type="NCBI Taxonomy" id="2052935"/>
    <lineage>
        <taxon>Archaea</taxon>
        <taxon>Methanobacteriati</taxon>
        <taxon>Methanobacteriota</taxon>
        <taxon>Stenosarchaea group</taxon>
        <taxon>Methanomicrobia</taxon>
        <taxon>Methanosarcinales</taxon>
        <taxon>Methanosarcinaceae</taxon>
        <taxon>Methanolobus</taxon>
    </lineage>
</organism>
<evidence type="ECO:0000256" key="1">
    <source>
        <dbReference type="SAM" id="Phobius"/>
    </source>
</evidence>
<dbReference type="InterPro" id="IPR014495">
    <property type="entry name" value="UCP018671"/>
</dbReference>
<keyword evidence="4" id="KW-1185">Reference proteome</keyword>
<keyword evidence="1" id="KW-0472">Membrane</keyword>
<reference evidence="3 4" key="1">
    <citation type="submission" date="2017-11" db="EMBL/GenBank/DDBJ databases">
        <title>Isolation and Characterization of Methanogenic Archaea from Saline Meromictic Lake at Siberia.</title>
        <authorList>
            <person name="Shen Y."/>
            <person name="Huang H.-H."/>
            <person name="Lai M.-C."/>
            <person name="Chen S.-C."/>
        </authorList>
    </citation>
    <scope>NUCLEOTIDE SEQUENCE [LARGE SCALE GENOMIC DNA]</scope>
    <source>
        <strain evidence="3 4">SY-01</strain>
    </source>
</reference>
<gene>
    <name evidence="3" type="ORF">CUN85_08505</name>
</gene>
<feature type="transmembrane region" description="Helical" evidence="1">
    <location>
        <begin position="34"/>
        <end position="57"/>
    </location>
</feature>
<accession>A0A4E0PUD8</accession>
<keyword evidence="1" id="KW-1133">Transmembrane helix</keyword>
<sequence>MGVKERMPVDIQIVAAMVLLLDIFVFVLPQSTGFIRAASGMVILLFLPGYVLTSALFPGKDDLEGIERLALSLGLSIVIVPFTGFALNYSPWGITLGPIVAILSIYILFMCVITILRRHQLPEGEAFSISLISVFRAFGHEVTSRRSGLDRALTIFLLFSVILATATITYVLVTPREGEQYTEFYILGMNGTAAGYPAELEIGESGNVILGVKNHEGETVNYRLELRLDNRPLHLAEEYRDIHIEDEGEWENTVTFTPEEEGDNMKLQFLLYRNEDLTEPYRELHLWIDVGGDQDAV</sequence>
<feature type="transmembrane region" description="Helical" evidence="1">
    <location>
        <begin position="95"/>
        <end position="116"/>
    </location>
</feature>
<name>A0A4E0PUD8_9EURY</name>
<dbReference type="AlphaFoldDB" id="A0A4E0PUD8"/>
<dbReference type="EMBL" id="PGGK01000008">
    <property type="protein sequence ID" value="TGC08708.1"/>
    <property type="molecule type" value="Genomic_DNA"/>
</dbReference>
<comment type="caution">
    <text evidence="3">The sequence shown here is derived from an EMBL/GenBank/DDBJ whole genome shotgun (WGS) entry which is preliminary data.</text>
</comment>
<dbReference type="RefSeq" id="WP_135389893.1">
    <property type="nucleotide sequence ID" value="NZ_PGGK01000008.1"/>
</dbReference>
<evidence type="ECO:0000313" key="3">
    <source>
        <dbReference type="EMBL" id="TGC08708.1"/>
    </source>
</evidence>
<dbReference type="OrthoDB" id="82282at2157"/>
<dbReference type="InterPro" id="IPR011674">
    <property type="entry name" value="DUF1616"/>
</dbReference>
<evidence type="ECO:0000313" key="4">
    <source>
        <dbReference type="Proteomes" id="UP000297295"/>
    </source>
</evidence>
<dbReference type="Proteomes" id="UP000297295">
    <property type="component" value="Unassembled WGS sequence"/>
</dbReference>
<dbReference type="PIRSF" id="PIRSF018671">
    <property type="entry name" value="UCP018671"/>
    <property type="match status" value="1"/>
</dbReference>
<keyword evidence="1" id="KW-0812">Transmembrane</keyword>
<feature type="transmembrane region" description="Helical" evidence="1">
    <location>
        <begin position="153"/>
        <end position="173"/>
    </location>
</feature>
<proteinExistence type="predicted"/>
<feature type="transmembrane region" description="Helical" evidence="1">
    <location>
        <begin position="7"/>
        <end position="28"/>
    </location>
</feature>
<protein>
    <recommendedName>
        <fullName evidence="2">DUF1616 domain-containing protein</fullName>
    </recommendedName>
</protein>